<keyword evidence="9 12" id="KW-0010">Activator</keyword>
<evidence type="ECO:0000256" key="10">
    <source>
        <dbReference type="ARBA" id="ARBA00023163"/>
    </source>
</evidence>
<dbReference type="Pfam" id="PF02456">
    <property type="entry name" value="Adeno_IVa2"/>
    <property type="match status" value="1"/>
</dbReference>
<dbReference type="GO" id="GO:0005524">
    <property type="term" value="F:ATP binding"/>
    <property type="evidence" value="ECO:0007669"/>
    <property type="project" value="UniProtKB-UniRule"/>
</dbReference>
<evidence type="ECO:0000256" key="3">
    <source>
        <dbReference type="ARBA" id="ARBA00022612"/>
    </source>
</evidence>
<organismHost>
    <name type="scientific">Bos taurus</name>
    <name type="common">Bovine</name>
    <dbReference type="NCBI Taxonomy" id="9913"/>
</organismHost>
<dbReference type="GO" id="GO:0006355">
    <property type="term" value="P:regulation of DNA-templated transcription"/>
    <property type="evidence" value="ECO:0007669"/>
    <property type="project" value="UniProtKB-UniRule"/>
</dbReference>
<reference evidence="14" key="1">
    <citation type="submission" date="2022-04" db="EMBL/GenBank/DDBJ databases">
        <title>Complete genome sequence analysis of bovine adenovirus 10, the only representative of species Bovine mastadenovirus C.</title>
        <authorList>
            <person name="Vidovszky M.Z."/>
            <person name="Podgorski I.I."/>
            <person name="Kovacs E.R."/>
            <person name="Harrach B."/>
            <person name="Benko M."/>
        </authorList>
    </citation>
    <scope>NUCLEOTIDE SEQUENCE</scope>
    <source>
        <strain evidence="14">Belfast 1</strain>
    </source>
</reference>
<feature type="region of interest" description="Disordered" evidence="13">
    <location>
        <begin position="1"/>
        <end position="36"/>
    </location>
</feature>
<dbReference type="GO" id="GO:0019076">
    <property type="term" value="P:viral release from host cell"/>
    <property type="evidence" value="ECO:0007669"/>
    <property type="project" value="UniProtKB-UniRule"/>
</dbReference>
<evidence type="ECO:0000313" key="14">
    <source>
        <dbReference type="EMBL" id="UZF96917.1"/>
    </source>
</evidence>
<feature type="binding site" evidence="12">
    <location>
        <begin position="170"/>
        <end position="177"/>
    </location>
    <ligand>
        <name>ATP</name>
        <dbReference type="ChEBI" id="CHEBI:30616"/>
    </ligand>
</feature>
<organism evidence="14 15">
    <name type="scientific">Bovine adenovirus C serotype 10</name>
    <name type="common">BAdV-10</name>
    <name type="synonym">Mastadenovirus bos10</name>
    <dbReference type="NCBI Taxonomy" id="39788"/>
    <lineage>
        <taxon>Viruses</taxon>
        <taxon>Varidnaviria</taxon>
        <taxon>Bamfordvirae</taxon>
        <taxon>Preplasmiviricota</taxon>
        <taxon>Polisuviricotina</taxon>
        <taxon>Pharingeaviricetes</taxon>
        <taxon>Rowavirales</taxon>
        <taxon>Adenoviridae</taxon>
        <taxon>Mastadenovirus</taxon>
        <taxon>Mastadenovirus bosdecimum</taxon>
        <taxon>Bovine mastadenovirus C</taxon>
    </lineage>
</organism>
<evidence type="ECO:0000256" key="9">
    <source>
        <dbReference type="ARBA" id="ARBA00023159"/>
    </source>
</evidence>
<dbReference type="SUPFAM" id="SSF52540">
    <property type="entry name" value="P-loop containing nucleoside triphosphate hydrolases"/>
    <property type="match status" value="1"/>
</dbReference>
<keyword evidence="4 12" id="KW-0547">Nucleotide-binding</keyword>
<dbReference type="GO" id="GO:0044423">
    <property type="term" value="C:virion component"/>
    <property type="evidence" value="ECO:0007669"/>
    <property type="project" value="UniProtKB-UniRule"/>
</dbReference>
<gene>
    <name evidence="12" type="primary">IVa2</name>
</gene>
<evidence type="ECO:0000256" key="12">
    <source>
        <dbReference type="HAMAP-Rule" id="MF_04057"/>
    </source>
</evidence>
<accession>A0A9X9PGR7</accession>
<feature type="region of interest" description="DNA-binding" evidence="12">
    <location>
        <begin position="439"/>
        <end position="448"/>
    </location>
</feature>
<keyword evidence="10 12" id="KW-0804">Transcription</keyword>
<keyword evidence="11 12" id="KW-0231">Viral genome packaging</keyword>
<comment type="function">
    <text evidence="12">Component of the packaging machinery which encapsidates the viral DNA into preformed capsids and transcriptional activator of the viral major late promoter (MLP). Binds, along with packaging proteins 2 and 3, to the specific packaging sequence on the left end of viral genomic DNA and displays ATPase activity thereby providing the power stroke of the packaging machinery. The activity of packaging protein IVa2 is stimulated by protein 33K which acts as a terminase. May be the protein that pumps DNA into the capsid powered by ATP hydrolysis. Specifically binds to the 5'-CG-3' nucleotides of the repeats making up the packaging sequence. Component of the DEF-A and DEF-B transcription factors that bind downstream elements of the major late promoter (MLP), and stimulate transcription from the MLP after initiation of viral DNA replication. DEF-A is a heterodimer packaging proteins 1 and 2 and DEF-B is a homodimer of packaging protein 1.</text>
</comment>
<feature type="compositionally biased region" description="Basic residues" evidence="13">
    <location>
        <begin position="1"/>
        <end position="10"/>
    </location>
</feature>
<feature type="compositionally biased region" description="Basic and acidic residues" evidence="13">
    <location>
        <begin position="15"/>
        <end position="25"/>
    </location>
</feature>
<evidence type="ECO:0000256" key="6">
    <source>
        <dbReference type="ARBA" id="ARBA00022844"/>
    </source>
</evidence>
<name>A0A9X9PGR7_ADEBA</name>
<keyword evidence="15" id="KW-1185">Reference proteome</keyword>
<dbReference type="Proteomes" id="UP001164955">
    <property type="component" value="Segment"/>
</dbReference>
<protein>
    <recommendedName>
        <fullName evidence="12">Packaging protein 1</fullName>
    </recommendedName>
    <alternativeName>
        <fullName evidence="12">Packaging protein IVa2</fullName>
    </alternativeName>
</protein>
<dbReference type="InterPro" id="IPR027417">
    <property type="entry name" value="P-loop_NTPase"/>
</dbReference>
<evidence type="ECO:0000256" key="7">
    <source>
        <dbReference type="ARBA" id="ARBA00023015"/>
    </source>
</evidence>
<evidence type="ECO:0000256" key="2">
    <source>
        <dbReference type="ARBA" id="ARBA00022562"/>
    </source>
</evidence>
<comment type="induction">
    <text evidence="12">Expressed in the intermediate phase of the viral replicative cycle.</text>
</comment>
<dbReference type="GO" id="GO:0044196">
    <property type="term" value="C:host cell nucleolus"/>
    <property type="evidence" value="ECO:0007669"/>
    <property type="project" value="UniProtKB-SubCell"/>
</dbReference>
<evidence type="ECO:0000256" key="4">
    <source>
        <dbReference type="ARBA" id="ARBA00022741"/>
    </source>
</evidence>
<evidence type="ECO:0000256" key="8">
    <source>
        <dbReference type="ARBA" id="ARBA00023125"/>
    </source>
</evidence>
<dbReference type="GO" id="GO:0006351">
    <property type="term" value="P:DNA-templated transcription"/>
    <property type="evidence" value="ECO:0007669"/>
    <property type="project" value="UniProtKB-UniRule"/>
</dbReference>
<dbReference type="EMBL" id="ON217544">
    <property type="protein sequence ID" value="UZF96917.1"/>
    <property type="molecule type" value="Genomic_DNA"/>
</dbReference>
<proteinExistence type="evidence at transcript level"/>
<sequence length="448" mass="51508">METKARKRKISNIENHLETHTEHDASSSPPIFDHGDNAHTDVTSLERQNVTRFGSKQTCPVLQQQSESEKYRDLLDGTAVEHLHKLWDKLNPLLQVLQNMTYAEGLKPLKLYDSIDELLSMGGSTLLQTLQHDYLNILTTEKSVYPFLNSDGTCKSLNYDMQPLIGIIYGPTGCGKSQLLRNLMSSKAIRPTPETVFFITPQIDMMPPQEILAWESQICEGNYEAGPQNTFIPQSGCIKPEFIQLNYEELLKEHNHNVAHPNNIFAHAAKKGPIAIIMDECMEELGGHKSIAKFFHAFPSKLHDKFPQCTGYTLLVVLHNMNPRKDLAGNISTLKIQAKMHIISPKMHPSQLSRFINTYTKSLPLPICLLLKDIFNFHATHCKYDWIIYNCNPLHEALQWIYMNPVEGLMPMYLNVQTLLYTVLQKIHKTKQDRERWTRYYQNKKLKH</sequence>
<keyword evidence="7 12" id="KW-0805">Transcription regulation</keyword>
<comment type="subunit">
    <text evidence="12">Homodimer. Part of a genome packaging complex composed of packaging proteins 1, 2 and 3; this complex specifically binds to the packaging sequence on the left end of viral genomic DNA and performs packaging of the viral genome. Interacts with protein 33K.</text>
</comment>
<evidence type="ECO:0000256" key="13">
    <source>
        <dbReference type="SAM" id="MobiDB-lite"/>
    </source>
</evidence>
<dbReference type="InterPro" id="IPR003389">
    <property type="entry name" value="Adeno_IVa2"/>
</dbReference>
<evidence type="ECO:0000313" key="15">
    <source>
        <dbReference type="Proteomes" id="UP001164955"/>
    </source>
</evidence>
<dbReference type="GO" id="GO:0044095">
    <property type="term" value="C:host cell nucleoplasm"/>
    <property type="evidence" value="ECO:0007669"/>
    <property type="project" value="UniProtKB-SubCell"/>
</dbReference>
<dbReference type="HAMAP" id="MF_04057">
    <property type="entry name" value="ADV_PKG1"/>
    <property type="match status" value="1"/>
</dbReference>
<keyword evidence="6 12" id="KW-0946">Virion</keyword>
<dbReference type="GO" id="GO:0003677">
    <property type="term" value="F:DNA binding"/>
    <property type="evidence" value="ECO:0007669"/>
    <property type="project" value="UniProtKB-UniRule"/>
</dbReference>
<dbReference type="GO" id="GO:0019083">
    <property type="term" value="P:viral transcription"/>
    <property type="evidence" value="ECO:0007669"/>
    <property type="project" value="UniProtKB-UniRule"/>
</dbReference>
<dbReference type="GO" id="GO:0098035">
    <property type="term" value="P:viral DNA genome packaging via site-specific sequence recognition"/>
    <property type="evidence" value="ECO:0007669"/>
    <property type="project" value="UniProtKB-UniRule"/>
</dbReference>
<evidence type="ECO:0000256" key="11">
    <source>
        <dbReference type="ARBA" id="ARBA00023219"/>
    </source>
</evidence>
<evidence type="ECO:0000256" key="1">
    <source>
        <dbReference type="ARBA" id="ARBA00022553"/>
    </source>
</evidence>
<keyword evidence="1 12" id="KW-0597">Phosphoprotein</keyword>
<comment type="similarity">
    <text evidence="12">Belongs to the adenoviridae packaging protein 1 family.</text>
</comment>
<keyword evidence="2 12" id="KW-1048">Host nucleus</keyword>
<keyword evidence="8 12" id="KW-0238">DNA-binding</keyword>
<evidence type="ECO:0000256" key="5">
    <source>
        <dbReference type="ARBA" id="ARBA00022840"/>
    </source>
</evidence>
<comment type="subcellular location">
    <subcellularLocation>
        <location evidence="12">Virion</location>
    </subcellularLocation>
    <subcellularLocation>
        <location evidence="12">Host nucleus</location>
        <location evidence="12">Host nucleoplasm</location>
    </subcellularLocation>
    <subcellularLocation>
        <location evidence="12">Host nucleus</location>
        <location evidence="12">Host nucleolus</location>
    </subcellularLocation>
    <text evidence="12">Located at a unique vertex of the capsid. Present in about 6-8 copies per virion.</text>
</comment>
<keyword evidence="5 12" id="KW-0067">ATP-binding</keyword>
<dbReference type="GO" id="GO:0039708">
    <property type="term" value="P:nuclear capsid assembly"/>
    <property type="evidence" value="ECO:0007669"/>
    <property type="project" value="UniProtKB-UniRule"/>
</dbReference>
<keyword evidence="3 12" id="KW-1188">Viral release from host cell</keyword>